<dbReference type="Pfam" id="PF13401">
    <property type="entry name" value="AAA_22"/>
    <property type="match status" value="1"/>
</dbReference>
<dbReference type="SUPFAM" id="SSF52540">
    <property type="entry name" value="P-loop containing nucleoside triphosphate hydrolases"/>
    <property type="match status" value="1"/>
</dbReference>
<dbReference type="InterPro" id="IPR049945">
    <property type="entry name" value="AAA_22"/>
</dbReference>
<feature type="domain" description="ORC1/DEAH AAA+ ATPase" evidence="1">
    <location>
        <begin position="28"/>
        <end position="150"/>
    </location>
</feature>
<keyword evidence="3" id="KW-1185">Reference proteome</keyword>
<evidence type="ECO:0000313" key="3">
    <source>
        <dbReference type="Proteomes" id="UP001628193"/>
    </source>
</evidence>
<dbReference type="InterPro" id="IPR052026">
    <property type="entry name" value="ExeA_AAA_ATPase_DNA-bind"/>
</dbReference>
<gene>
    <name evidence="2" type="ORF">SIID45300_01773</name>
</gene>
<accession>A0ABQ0C999</accession>
<dbReference type="PANTHER" id="PTHR35894">
    <property type="entry name" value="GENERAL SECRETION PATHWAY PROTEIN A-RELATED"/>
    <property type="match status" value="1"/>
</dbReference>
<comment type="caution">
    <text evidence="2">The sequence shown here is derived from an EMBL/GenBank/DDBJ whole genome shotgun (WGS) entry which is preliminary data.</text>
</comment>
<dbReference type="PANTHER" id="PTHR35894:SF1">
    <property type="entry name" value="PHOSPHORIBULOKINASE _ URIDINE KINASE FAMILY"/>
    <property type="match status" value="1"/>
</dbReference>
<sequence length="271" mass="30678">MKNVLVQTENVHRFLSGVGELEKRGAREASIMLLIGDPGFGKTECVERWADQEDAVYLCGYPRVTAQMVLGDLVRELGGIPDGRYETRRQQADRLLRSSLNDKGMPRPIILDEAQFYLENKAEALEVIRSLTDRHENSLVLVSMDDIQKQIAKYDQISSRIASVVKMHPANIADVEKLCDGLSEVKISQRLAEEILHHTGGRHRDVVKSIALAETFGKRNRKELVNCVMMSGEVIAYDWRDETPRKVREAMAAREAREMKKQQEECARSAA</sequence>
<dbReference type="EMBL" id="BAAFGK010000004">
    <property type="protein sequence ID" value="GAB0057445.1"/>
    <property type="molecule type" value="Genomic_DNA"/>
</dbReference>
<dbReference type="Gene3D" id="3.40.50.300">
    <property type="entry name" value="P-loop containing nucleotide triphosphate hydrolases"/>
    <property type="match status" value="1"/>
</dbReference>
<reference evidence="2 3" key="2">
    <citation type="submission" date="2024-09" db="EMBL/GenBank/DDBJ databases">
        <title>Draft genome sequence of Candidatus Magnetaquicoccaceae bacterium FCR-1.</title>
        <authorList>
            <person name="Shimoshige H."/>
            <person name="Shimamura S."/>
            <person name="Taoka A."/>
            <person name="Kobayashi H."/>
            <person name="Maekawa T."/>
        </authorList>
    </citation>
    <scope>NUCLEOTIDE SEQUENCE [LARGE SCALE GENOMIC DNA]</scope>
    <source>
        <strain evidence="2 3">FCR-1</strain>
    </source>
</reference>
<name>A0ABQ0C999_9PROT</name>
<proteinExistence type="predicted"/>
<protein>
    <recommendedName>
        <fullName evidence="1">ORC1/DEAH AAA+ ATPase domain-containing protein</fullName>
    </recommendedName>
</protein>
<dbReference type="Proteomes" id="UP001628193">
    <property type="component" value="Unassembled WGS sequence"/>
</dbReference>
<evidence type="ECO:0000259" key="1">
    <source>
        <dbReference type="Pfam" id="PF13401"/>
    </source>
</evidence>
<organism evidence="2 3">
    <name type="scientific">Candidatus Magnetaquiglobus chichijimensis</name>
    <dbReference type="NCBI Taxonomy" id="3141448"/>
    <lineage>
        <taxon>Bacteria</taxon>
        <taxon>Pseudomonadati</taxon>
        <taxon>Pseudomonadota</taxon>
        <taxon>Magnetococcia</taxon>
        <taxon>Magnetococcales</taxon>
        <taxon>Candidatus Magnetaquicoccaceae</taxon>
        <taxon>Candidatus Magnetaquiglobus</taxon>
    </lineage>
</organism>
<reference evidence="2 3" key="1">
    <citation type="submission" date="2024-05" db="EMBL/GenBank/DDBJ databases">
        <authorList>
            <consortium name="Candidatus Magnetaquicoccaceae bacterium FCR-1 genome sequencing consortium"/>
            <person name="Shimoshige H."/>
            <person name="Shimamura S."/>
            <person name="Taoka A."/>
            <person name="Kobayashi H."/>
            <person name="Maekawa T."/>
        </authorList>
    </citation>
    <scope>NUCLEOTIDE SEQUENCE [LARGE SCALE GENOMIC DNA]</scope>
    <source>
        <strain evidence="2 3">FCR-1</strain>
    </source>
</reference>
<dbReference type="RefSeq" id="WP_420905138.1">
    <property type="nucleotide sequence ID" value="NZ_BAAFGK010000004.1"/>
</dbReference>
<dbReference type="InterPro" id="IPR027417">
    <property type="entry name" value="P-loop_NTPase"/>
</dbReference>
<evidence type="ECO:0000313" key="2">
    <source>
        <dbReference type="EMBL" id="GAB0057445.1"/>
    </source>
</evidence>